<dbReference type="PANTHER" id="PTHR21262:SF31">
    <property type="entry name" value="GTP PYROPHOSPHOKINASE"/>
    <property type="match status" value="1"/>
</dbReference>
<protein>
    <submittedName>
        <fullName evidence="1">HD domain-containing protein</fullName>
    </submittedName>
</protein>
<dbReference type="PANTHER" id="PTHR21262">
    <property type="entry name" value="GUANOSINE-3',5'-BIS DIPHOSPHATE 3'-PYROPHOSPHOHYDROLASE"/>
    <property type="match status" value="1"/>
</dbReference>
<dbReference type="Gene3D" id="1.10.3210.10">
    <property type="entry name" value="Hypothetical protein af1432"/>
    <property type="match status" value="1"/>
</dbReference>
<gene>
    <name evidence="1" type="ORF">JGI25_01620</name>
</gene>
<sequence>MLVIQDKYQANLKKLLDVCRKNLKNFNEDLITRAFWFSYNAHKDNYRASGEPYFNHPYEVAMIVANEIPLDDISVASALLHDIVEDTSFTIEDIQAEFGEKIAR</sequence>
<dbReference type="GO" id="GO:0005886">
    <property type="term" value="C:plasma membrane"/>
    <property type="evidence" value="ECO:0007669"/>
    <property type="project" value="TreeGrafter"/>
</dbReference>
<dbReference type="Pfam" id="PF13328">
    <property type="entry name" value="HD_4"/>
    <property type="match status" value="1"/>
</dbReference>
<proteinExistence type="predicted"/>
<dbReference type="Proteomes" id="UP000243105">
    <property type="component" value="Unassembled WGS sequence"/>
</dbReference>
<organism evidence="1 2">
    <name type="scientific">Kryptobacter tengchongensis</name>
    <dbReference type="NCBI Taxonomy" id="1643429"/>
    <lineage>
        <taxon>Bacteria</taxon>
        <taxon>Pseudomonadati</taxon>
        <taxon>Candidatus Kryptoniota</taxon>
        <taxon>Candidatus Kryptobacter</taxon>
    </lineage>
</organism>
<name>A0A916LL68_KRYT1</name>
<comment type="caution">
    <text evidence="1">The sequence shown here is derived from an EMBL/GenBank/DDBJ whole genome shotgun (WGS) entry which is preliminary data.</text>
</comment>
<accession>A0A916LL68</accession>
<dbReference type="SUPFAM" id="SSF109604">
    <property type="entry name" value="HD-domain/PDEase-like"/>
    <property type="match status" value="1"/>
</dbReference>
<evidence type="ECO:0000313" key="1">
    <source>
        <dbReference type="EMBL" id="CUT05628.1"/>
    </source>
</evidence>
<dbReference type="AlphaFoldDB" id="A0A916LL68"/>
<evidence type="ECO:0000313" key="2">
    <source>
        <dbReference type="Proteomes" id="UP000243105"/>
    </source>
</evidence>
<dbReference type="EMBL" id="CZVV01000177">
    <property type="protein sequence ID" value="CUT05628.1"/>
    <property type="molecule type" value="Genomic_DNA"/>
</dbReference>
<feature type="non-terminal residue" evidence="1">
    <location>
        <position position="104"/>
    </location>
</feature>
<reference evidence="1 2" key="1">
    <citation type="submission" date="2015-11" db="EMBL/GenBank/DDBJ databases">
        <authorList>
            <person name="Varghese N."/>
        </authorList>
    </citation>
    <scope>NUCLEOTIDE SEQUENCE [LARGE SCALE GENOMIC DNA]</scope>
    <source>
        <strain evidence="1 2">JGI-25</strain>
    </source>
</reference>
<dbReference type="RefSeq" id="WP_143713797.1">
    <property type="nucleotide sequence ID" value="NZ_CZVV01000177.1"/>
</dbReference>